<dbReference type="OrthoDB" id="48988at2759"/>
<name>A0A6G1JDL5_9PLEO</name>
<dbReference type="CDD" id="cd19075">
    <property type="entry name" value="AKR_AKR7A1-5"/>
    <property type="match status" value="1"/>
</dbReference>
<dbReference type="InterPro" id="IPR036812">
    <property type="entry name" value="NAD(P)_OxRdtase_dom_sf"/>
</dbReference>
<keyword evidence="1" id="KW-0560">Oxidoreductase</keyword>
<dbReference type="AlphaFoldDB" id="A0A6G1JDL5"/>
<dbReference type="GO" id="GO:0016491">
    <property type="term" value="F:oxidoreductase activity"/>
    <property type="evidence" value="ECO:0007669"/>
    <property type="project" value="UniProtKB-KW"/>
</dbReference>
<dbReference type="EMBL" id="MU005573">
    <property type="protein sequence ID" value="KAF2688528.1"/>
    <property type="molecule type" value="Genomic_DNA"/>
</dbReference>
<reference evidence="3" key="1">
    <citation type="journal article" date="2020" name="Stud. Mycol.">
        <title>101 Dothideomycetes genomes: a test case for predicting lifestyles and emergence of pathogens.</title>
        <authorList>
            <person name="Haridas S."/>
            <person name="Albert R."/>
            <person name="Binder M."/>
            <person name="Bloem J."/>
            <person name="Labutti K."/>
            <person name="Salamov A."/>
            <person name="Andreopoulos B."/>
            <person name="Baker S."/>
            <person name="Barry K."/>
            <person name="Bills G."/>
            <person name="Bluhm B."/>
            <person name="Cannon C."/>
            <person name="Castanera R."/>
            <person name="Culley D."/>
            <person name="Daum C."/>
            <person name="Ezra D."/>
            <person name="Gonzalez J."/>
            <person name="Henrissat B."/>
            <person name="Kuo A."/>
            <person name="Liang C."/>
            <person name="Lipzen A."/>
            <person name="Lutzoni F."/>
            <person name="Magnuson J."/>
            <person name="Mondo S."/>
            <person name="Nolan M."/>
            <person name="Ohm R."/>
            <person name="Pangilinan J."/>
            <person name="Park H.-J."/>
            <person name="Ramirez L."/>
            <person name="Alfaro M."/>
            <person name="Sun H."/>
            <person name="Tritt A."/>
            <person name="Yoshinaga Y."/>
            <person name="Zwiers L.-H."/>
            <person name="Turgeon B."/>
            <person name="Goodwin S."/>
            <person name="Spatafora J."/>
            <person name="Crous P."/>
            <person name="Grigoriev I."/>
        </authorList>
    </citation>
    <scope>NUCLEOTIDE SEQUENCE</scope>
    <source>
        <strain evidence="3">CBS 122367</strain>
    </source>
</reference>
<proteinExistence type="predicted"/>
<protein>
    <submittedName>
        <fullName evidence="3">Aldo/keto reductase</fullName>
    </submittedName>
</protein>
<evidence type="ECO:0000256" key="1">
    <source>
        <dbReference type="ARBA" id="ARBA00023002"/>
    </source>
</evidence>
<dbReference type="PANTHER" id="PTHR43364:SF4">
    <property type="entry name" value="NAD(P)-LINKED OXIDOREDUCTASE SUPERFAMILY PROTEIN"/>
    <property type="match status" value="1"/>
</dbReference>
<dbReference type="Gene3D" id="3.20.20.100">
    <property type="entry name" value="NADP-dependent oxidoreductase domain"/>
    <property type="match status" value="1"/>
</dbReference>
<dbReference type="SUPFAM" id="SSF51430">
    <property type="entry name" value="NAD(P)-linked oxidoreductase"/>
    <property type="match status" value="1"/>
</dbReference>
<dbReference type="Proteomes" id="UP000799291">
    <property type="component" value="Unassembled WGS sequence"/>
</dbReference>
<sequence length="326" mass="35917">MTPPQYLFGAGHFGVTWSSEDVAHLAEVLQKVGINRIDSAATYPITSPGTAESFLGENDYIQKGFQIDTKVLWFDGGNGTLTEEAIEKSVAASLERLKTDKVNVFYCHAPDKSTPIADQAAAMDTQYKKGRFDRLGICNFSTEMLEEWLQVAEEKNFVKPSIFQGQYNLVCRAYETSLFPLLEKHGISFIAASPLAGGFLTGKVTFSTSNEDLKGTRFEVVEGNIAGMGFRYWYDKPSIHEAVRKLAAACEPYGISTTDASIRWLLYHAPLPSQKDNGVIIGPSNISQIESYLMAREQGALPAALVKEVDALWDIVKDDASSIIVY</sequence>
<dbReference type="Pfam" id="PF00248">
    <property type="entry name" value="Aldo_ket_red"/>
    <property type="match status" value="1"/>
</dbReference>
<evidence type="ECO:0000313" key="3">
    <source>
        <dbReference type="EMBL" id="KAF2688528.1"/>
    </source>
</evidence>
<dbReference type="PANTHER" id="PTHR43364">
    <property type="entry name" value="NADH-SPECIFIC METHYLGLYOXAL REDUCTASE-RELATED"/>
    <property type="match status" value="1"/>
</dbReference>
<evidence type="ECO:0000313" key="4">
    <source>
        <dbReference type="Proteomes" id="UP000799291"/>
    </source>
</evidence>
<feature type="domain" description="NADP-dependent oxidoreductase" evidence="2">
    <location>
        <begin position="8"/>
        <end position="313"/>
    </location>
</feature>
<dbReference type="InterPro" id="IPR023210">
    <property type="entry name" value="NADP_OxRdtase_dom"/>
</dbReference>
<dbReference type="InterPro" id="IPR050523">
    <property type="entry name" value="AKR_Detox_Biosynth"/>
</dbReference>
<keyword evidence="4" id="KW-1185">Reference proteome</keyword>
<organism evidence="3 4">
    <name type="scientific">Lentithecium fluviatile CBS 122367</name>
    <dbReference type="NCBI Taxonomy" id="1168545"/>
    <lineage>
        <taxon>Eukaryota</taxon>
        <taxon>Fungi</taxon>
        <taxon>Dikarya</taxon>
        <taxon>Ascomycota</taxon>
        <taxon>Pezizomycotina</taxon>
        <taxon>Dothideomycetes</taxon>
        <taxon>Pleosporomycetidae</taxon>
        <taxon>Pleosporales</taxon>
        <taxon>Massarineae</taxon>
        <taxon>Lentitheciaceae</taxon>
        <taxon>Lentithecium</taxon>
    </lineage>
</organism>
<accession>A0A6G1JDL5</accession>
<evidence type="ECO:0000259" key="2">
    <source>
        <dbReference type="Pfam" id="PF00248"/>
    </source>
</evidence>
<gene>
    <name evidence="3" type="ORF">K458DRAFT_428087</name>
</gene>